<dbReference type="PROSITE" id="PS00028">
    <property type="entry name" value="ZINC_FINGER_C2H2_1"/>
    <property type="match status" value="13"/>
</dbReference>
<feature type="domain" description="C2H2-type" evidence="13">
    <location>
        <begin position="311"/>
        <end position="338"/>
    </location>
</feature>
<keyword evidence="10" id="KW-0804">Transcription</keyword>
<keyword evidence="6 12" id="KW-0863">Zinc-finger</keyword>
<accession>A0A8C7EZB4</accession>
<dbReference type="FunFam" id="3.30.160.60:FF:000188">
    <property type="entry name" value="Zinc finger protein 787"/>
    <property type="match status" value="1"/>
</dbReference>
<evidence type="ECO:0000256" key="11">
    <source>
        <dbReference type="ARBA" id="ARBA00023242"/>
    </source>
</evidence>
<feature type="domain" description="C2H2-type" evidence="13">
    <location>
        <begin position="479"/>
        <end position="506"/>
    </location>
</feature>
<dbReference type="GO" id="GO:0045595">
    <property type="term" value="P:regulation of cell differentiation"/>
    <property type="evidence" value="ECO:0007669"/>
    <property type="project" value="UniProtKB-ARBA"/>
</dbReference>
<evidence type="ECO:0000256" key="7">
    <source>
        <dbReference type="ARBA" id="ARBA00022833"/>
    </source>
</evidence>
<evidence type="ECO:0000256" key="12">
    <source>
        <dbReference type="PROSITE-ProRule" id="PRU00042"/>
    </source>
</evidence>
<feature type="domain" description="C2H2-type" evidence="13">
    <location>
        <begin position="367"/>
        <end position="394"/>
    </location>
</feature>
<dbReference type="FunFam" id="3.30.160.60:FF:000875">
    <property type="entry name" value="zinc finger protein 236 isoform X7"/>
    <property type="match status" value="1"/>
</dbReference>
<dbReference type="PROSITE" id="PS50157">
    <property type="entry name" value="ZINC_FINGER_C2H2_2"/>
    <property type="match status" value="11"/>
</dbReference>
<dbReference type="GeneTree" id="ENSGT01150000286971"/>
<keyword evidence="11" id="KW-0539">Nucleus</keyword>
<evidence type="ECO:0000256" key="1">
    <source>
        <dbReference type="ARBA" id="ARBA00003767"/>
    </source>
</evidence>
<dbReference type="FunFam" id="3.30.160.60:FF:000912">
    <property type="entry name" value="Zinc finger protein 660"/>
    <property type="match status" value="1"/>
</dbReference>
<evidence type="ECO:0000256" key="6">
    <source>
        <dbReference type="ARBA" id="ARBA00022771"/>
    </source>
</evidence>
<comment type="function">
    <text evidence="1">May be involved in transcriptional regulation.</text>
</comment>
<dbReference type="GO" id="GO:0000978">
    <property type="term" value="F:RNA polymerase II cis-regulatory region sequence-specific DNA binding"/>
    <property type="evidence" value="ECO:0007669"/>
    <property type="project" value="TreeGrafter"/>
</dbReference>
<dbReference type="GO" id="GO:0005634">
    <property type="term" value="C:nucleus"/>
    <property type="evidence" value="ECO:0007669"/>
    <property type="project" value="UniProtKB-SubCell"/>
</dbReference>
<dbReference type="FunFam" id="3.30.160.60:FF:001005">
    <property type="entry name" value="Zinc finger protein 75A"/>
    <property type="match status" value="1"/>
</dbReference>
<evidence type="ECO:0000256" key="4">
    <source>
        <dbReference type="ARBA" id="ARBA00022723"/>
    </source>
</evidence>
<sequence length="614" mass="70538">MLHFCVGCVMAWSSSQVKSAWSFAHRIQRKMNVNQAEVLKSTRWRTNLEKVNITKRTKHSKTNGVTLNSIQVKQEPRNFEQKEIGDGDRSKLSLLKKHVKQQQTTSNQPTIGSQISWSPLVLLTRLSKVVVKTLLRDTKVCLVKEENPDETDGVSSPQFFPCPHCTISFTDCYFLENHIKNKHQKQYLALFKSYVSTSKTVYAPTHSCSHCSYMFHTPRQLHVHICQAHPSPYLRKLHPCPYCERSFQYIARLHTHCKVWHKMAVTFIDGYLSCADCGKSFRNCWGLGPHQCHKPEDTKPKDGPVCLNIGMPCSECGKSCSSPQNLRIHMRTHTGEKPYVCKECGKSFSEASSHCKHMMIHSGVKPFKCQDCGKDFARMWHLRVHMTVHSGEKPLSCPKCDRRFAYSYSLKLHLRTHSGERPFKCTVCGKDFADNGYLKTHLKIHNNERNYHCGVCGLKFINSAALKTHQRAHTGERPFHCTVCDNTFFRHAHLKNHQRTHTGEKPYTCTECSKSFTQSGDLTKHIRTHTGEKPYECSVCHGCYTSSGDLGKHMRIHNNSRPYHCQECDKSFRMVGHLKTHMRTHTGERPYSCPRCHRTFARAHHLSGHLPRCC</sequence>
<evidence type="ECO:0000256" key="3">
    <source>
        <dbReference type="ARBA" id="ARBA00006991"/>
    </source>
</evidence>
<dbReference type="Gene3D" id="3.30.160.60">
    <property type="entry name" value="Classic Zinc Finger"/>
    <property type="match status" value="13"/>
</dbReference>
<dbReference type="Pfam" id="PF00096">
    <property type="entry name" value="zf-C2H2"/>
    <property type="match status" value="8"/>
</dbReference>
<evidence type="ECO:0000256" key="5">
    <source>
        <dbReference type="ARBA" id="ARBA00022737"/>
    </source>
</evidence>
<dbReference type="FunFam" id="3.30.160.60:FF:000264">
    <property type="entry name" value="Zinc finger protein 236"/>
    <property type="match status" value="1"/>
</dbReference>
<dbReference type="Pfam" id="PF13465">
    <property type="entry name" value="zf-H2C2_2"/>
    <property type="match status" value="1"/>
</dbReference>
<evidence type="ECO:0000259" key="13">
    <source>
        <dbReference type="PROSITE" id="PS50157"/>
    </source>
</evidence>
<feature type="domain" description="C2H2-type" evidence="13">
    <location>
        <begin position="395"/>
        <end position="422"/>
    </location>
</feature>
<evidence type="ECO:0000256" key="2">
    <source>
        <dbReference type="ARBA" id="ARBA00004123"/>
    </source>
</evidence>
<dbReference type="Ensembl" id="ENSOKIT00005001762.1">
    <property type="protein sequence ID" value="ENSOKIP00005001659.1"/>
    <property type="gene ID" value="ENSOKIG00005000831.1"/>
</dbReference>
<protein>
    <submittedName>
        <fullName evidence="14">Gastrula zinc finger protein XlCGF57.1-like</fullName>
    </submittedName>
</protein>
<keyword evidence="5" id="KW-0677">Repeat</keyword>
<keyword evidence="4" id="KW-0479">Metal-binding</keyword>
<evidence type="ECO:0000256" key="10">
    <source>
        <dbReference type="ARBA" id="ARBA00023163"/>
    </source>
</evidence>
<comment type="subcellular location">
    <subcellularLocation>
        <location evidence="2">Nucleus</location>
    </subcellularLocation>
</comment>
<keyword evidence="8" id="KW-0805">Transcription regulation</keyword>
<evidence type="ECO:0000313" key="14">
    <source>
        <dbReference type="Ensembl" id="ENSOKIP00005001657.1"/>
    </source>
</evidence>
<dbReference type="InterPro" id="IPR013087">
    <property type="entry name" value="Znf_C2H2_type"/>
</dbReference>
<organism evidence="14 15">
    <name type="scientific">Oncorhynchus kisutch</name>
    <name type="common">Coho salmon</name>
    <name type="synonym">Salmo kisutch</name>
    <dbReference type="NCBI Taxonomy" id="8019"/>
    <lineage>
        <taxon>Eukaryota</taxon>
        <taxon>Metazoa</taxon>
        <taxon>Chordata</taxon>
        <taxon>Craniata</taxon>
        <taxon>Vertebrata</taxon>
        <taxon>Euteleostomi</taxon>
        <taxon>Actinopterygii</taxon>
        <taxon>Neopterygii</taxon>
        <taxon>Teleostei</taxon>
        <taxon>Protacanthopterygii</taxon>
        <taxon>Salmoniformes</taxon>
        <taxon>Salmonidae</taxon>
        <taxon>Salmoninae</taxon>
        <taxon>Oncorhynchus</taxon>
    </lineage>
</organism>
<dbReference type="FunFam" id="3.30.160.60:FF:000774">
    <property type="entry name" value="Zinc finger protein"/>
    <property type="match status" value="1"/>
</dbReference>
<dbReference type="GO" id="GO:0008270">
    <property type="term" value="F:zinc ion binding"/>
    <property type="evidence" value="ECO:0007669"/>
    <property type="project" value="UniProtKB-KW"/>
</dbReference>
<keyword evidence="7" id="KW-0862">Zinc</keyword>
<dbReference type="FunFam" id="3.30.160.60:FF:001480">
    <property type="entry name" value="Si:cabz01071911.3"/>
    <property type="match status" value="1"/>
</dbReference>
<name>A0A8C7EZB4_ONCKI</name>
<dbReference type="InterPro" id="IPR036236">
    <property type="entry name" value="Znf_C2H2_sf"/>
</dbReference>
<reference evidence="14" key="1">
    <citation type="submission" date="2025-05" db="UniProtKB">
        <authorList>
            <consortium name="Ensembl"/>
        </authorList>
    </citation>
    <scope>IDENTIFICATION</scope>
</reference>
<dbReference type="FunFam" id="3.30.160.60:FF:000624">
    <property type="entry name" value="zinc finger protein 697"/>
    <property type="match status" value="1"/>
</dbReference>
<keyword evidence="9" id="KW-0238">DNA-binding</keyword>
<feature type="domain" description="C2H2-type" evidence="13">
    <location>
        <begin position="339"/>
        <end position="366"/>
    </location>
</feature>
<dbReference type="Proteomes" id="UP000694557">
    <property type="component" value="Unassembled WGS sequence"/>
</dbReference>
<feature type="domain" description="C2H2-type" evidence="13">
    <location>
        <begin position="451"/>
        <end position="478"/>
    </location>
</feature>
<proteinExistence type="inferred from homology"/>
<feature type="domain" description="C2H2-type" evidence="13">
    <location>
        <begin position="591"/>
        <end position="609"/>
    </location>
</feature>
<evidence type="ECO:0000256" key="9">
    <source>
        <dbReference type="ARBA" id="ARBA00023125"/>
    </source>
</evidence>
<evidence type="ECO:0000313" key="15">
    <source>
        <dbReference type="Proteomes" id="UP000694557"/>
    </source>
</evidence>
<feature type="domain" description="C2H2-type" evidence="13">
    <location>
        <begin position="563"/>
        <end position="590"/>
    </location>
</feature>
<dbReference type="AlphaFoldDB" id="A0A8C7EZB4"/>
<dbReference type="SUPFAM" id="SSF57667">
    <property type="entry name" value="beta-beta-alpha zinc fingers"/>
    <property type="match status" value="6"/>
</dbReference>
<dbReference type="SMART" id="SM00355">
    <property type="entry name" value="ZnF_C2H2"/>
    <property type="match status" value="15"/>
</dbReference>
<evidence type="ECO:0000256" key="8">
    <source>
        <dbReference type="ARBA" id="ARBA00023015"/>
    </source>
</evidence>
<feature type="domain" description="C2H2-type" evidence="13">
    <location>
        <begin position="507"/>
        <end position="534"/>
    </location>
</feature>
<comment type="similarity">
    <text evidence="3">Belongs to the krueppel C2H2-type zinc-finger protein family.</text>
</comment>
<keyword evidence="15" id="KW-1185">Reference proteome</keyword>
<dbReference type="GO" id="GO:0000122">
    <property type="term" value="P:negative regulation of transcription by RNA polymerase II"/>
    <property type="evidence" value="ECO:0007669"/>
    <property type="project" value="UniProtKB-ARBA"/>
</dbReference>
<dbReference type="Ensembl" id="ENSOKIT00005001760.1">
    <property type="protein sequence ID" value="ENSOKIP00005001657.1"/>
    <property type="gene ID" value="ENSOKIG00005000831.1"/>
</dbReference>
<dbReference type="FunFam" id="3.30.160.60:FF:000065">
    <property type="entry name" value="B-cell CLL/lymphoma 6, member B"/>
    <property type="match status" value="1"/>
</dbReference>
<feature type="domain" description="C2H2-type" evidence="13">
    <location>
        <begin position="423"/>
        <end position="450"/>
    </location>
</feature>
<dbReference type="PANTHER" id="PTHR24393">
    <property type="entry name" value="ZINC FINGER PROTEIN"/>
    <property type="match status" value="1"/>
</dbReference>
<dbReference type="FunFam" id="3.30.160.60:FF:000303">
    <property type="entry name" value="Zinc finger protein 41"/>
    <property type="match status" value="1"/>
</dbReference>
<dbReference type="GO" id="GO:0001228">
    <property type="term" value="F:DNA-binding transcription activator activity, RNA polymerase II-specific"/>
    <property type="evidence" value="ECO:0007669"/>
    <property type="project" value="TreeGrafter"/>
</dbReference>
<gene>
    <name evidence="14" type="primary">LOC109906555</name>
</gene>
<dbReference type="PANTHER" id="PTHR24393:SF34">
    <property type="entry name" value="PR_SET DOMAIN 13"/>
    <property type="match status" value="1"/>
</dbReference>
<feature type="domain" description="C2H2-type" evidence="13">
    <location>
        <begin position="535"/>
        <end position="562"/>
    </location>
</feature>